<proteinExistence type="inferred from homology"/>
<accession>A0A2N9JI14</accession>
<keyword evidence="4" id="KW-1185">Reference proteome</keyword>
<keyword evidence="2" id="KW-0175">Coiled coil</keyword>
<dbReference type="PANTHER" id="PTHR37313">
    <property type="entry name" value="UPF0749 PROTEIN RV1825"/>
    <property type="match status" value="1"/>
</dbReference>
<evidence type="ECO:0000256" key="1">
    <source>
        <dbReference type="ARBA" id="ARBA00009108"/>
    </source>
</evidence>
<evidence type="ECO:0000256" key="2">
    <source>
        <dbReference type="SAM" id="Coils"/>
    </source>
</evidence>
<evidence type="ECO:0008006" key="5">
    <source>
        <dbReference type="Google" id="ProtNLM"/>
    </source>
</evidence>
<comment type="similarity">
    <text evidence="1">Belongs to the UPF0749 family.</text>
</comment>
<evidence type="ECO:0000313" key="3">
    <source>
        <dbReference type="EMBL" id="SPD87720.1"/>
    </source>
</evidence>
<dbReference type="Proteomes" id="UP000238164">
    <property type="component" value="Chromosome 1"/>
</dbReference>
<dbReference type="Pfam" id="PF05949">
    <property type="entry name" value="DUF881"/>
    <property type="match status" value="1"/>
</dbReference>
<dbReference type="GO" id="GO:0005886">
    <property type="term" value="C:plasma membrane"/>
    <property type="evidence" value="ECO:0007669"/>
    <property type="project" value="TreeGrafter"/>
</dbReference>
<sequence>MRAWARLRRAASRSSDVRVGRRLLSIAVCLFAGFMIATSAINAGGADLRPNRNTDLAGLVAAESKRNAELAQKVAELRKDVDGLAKTDAGSISEQTMTDAAVIAGQTPVRGPAVVVTLDDAPAGVRPAGVSPELLVVHQQDIQAVVNALWTGGAEAMTIQSQRVTSRTGVKCVGNSVVLHGVPYAPPYEIVAIGDQARLEQALADSAAVTIYRQYVDAYGLGFSQRREAEVTLPAYRGSLDIEARRIG</sequence>
<dbReference type="InterPro" id="IPR010273">
    <property type="entry name" value="DUF881"/>
</dbReference>
<reference evidence="3 4" key="1">
    <citation type="submission" date="2018-02" db="EMBL/GenBank/DDBJ databases">
        <authorList>
            <person name="Cohen D.B."/>
            <person name="Kent A.D."/>
        </authorList>
    </citation>
    <scope>NUCLEOTIDE SEQUENCE [LARGE SCALE GENOMIC DNA]</scope>
    <source>
        <strain evidence="3">1</strain>
    </source>
</reference>
<dbReference type="AlphaFoldDB" id="A0A2N9JI14"/>
<organism evidence="3 4">
    <name type="scientific">Micropruina glycogenica</name>
    <dbReference type="NCBI Taxonomy" id="75385"/>
    <lineage>
        <taxon>Bacteria</taxon>
        <taxon>Bacillati</taxon>
        <taxon>Actinomycetota</taxon>
        <taxon>Actinomycetes</taxon>
        <taxon>Propionibacteriales</taxon>
        <taxon>Nocardioidaceae</taxon>
        <taxon>Micropruina</taxon>
    </lineage>
</organism>
<feature type="coiled-coil region" evidence="2">
    <location>
        <begin position="60"/>
        <end position="87"/>
    </location>
</feature>
<name>A0A2N9JI14_9ACTN</name>
<dbReference type="Gene3D" id="3.30.70.1880">
    <property type="entry name" value="Protein of unknown function DUF881"/>
    <property type="match status" value="1"/>
</dbReference>
<dbReference type="EMBL" id="LT985188">
    <property type="protein sequence ID" value="SPD87720.1"/>
    <property type="molecule type" value="Genomic_DNA"/>
</dbReference>
<dbReference type="PANTHER" id="PTHR37313:SF4">
    <property type="entry name" value="CONSERVED MEMBRANE PROTEIN-RELATED"/>
    <property type="match status" value="1"/>
</dbReference>
<protein>
    <recommendedName>
        <fullName evidence="5">DUF881 domain-containing protein</fullName>
    </recommendedName>
</protein>
<gene>
    <name evidence="3" type="ORF">MPLG2_2690</name>
</gene>
<evidence type="ECO:0000313" key="4">
    <source>
        <dbReference type="Proteomes" id="UP000238164"/>
    </source>
</evidence>
<dbReference type="KEGG" id="mgg:MPLG2_2690"/>